<proteinExistence type="predicted"/>
<reference evidence="2" key="1">
    <citation type="journal article" date="2020" name="mSystems">
        <title>Genome- and Community-Level Interaction Insights into Carbon Utilization and Element Cycling Functions of Hydrothermarchaeota in Hydrothermal Sediment.</title>
        <authorList>
            <person name="Zhou Z."/>
            <person name="Liu Y."/>
            <person name="Xu W."/>
            <person name="Pan J."/>
            <person name="Luo Z.H."/>
            <person name="Li M."/>
        </authorList>
    </citation>
    <scope>NUCLEOTIDE SEQUENCE [LARGE SCALE GENOMIC DNA]</scope>
    <source>
        <strain evidence="2">HyVt-507</strain>
    </source>
</reference>
<dbReference type="SUPFAM" id="SSF52821">
    <property type="entry name" value="Rhodanese/Cell cycle control phosphatase"/>
    <property type="match status" value="1"/>
</dbReference>
<evidence type="ECO:0000259" key="1">
    <source>
        <dbReference type="PROSITE" id="PS50206"/>
    </source>
</evidence>
<name>A0A7C3C1T4_9BACT</name>
<sequence>KRMEKVAKKFDYYILDKAVEDAQHLSIDEIVDDIGNLAPIEVVDDLSQGDFTVIDIRPEEECIQTECETLKIPFHKLKKEFEKLPKDKEYLFYCDKGIMSQLHAQYLRDAKGYENIRVYRPKEEQ</sequence>
<dbReference type="Pfam" id="PF00581">
    <property type="entry name" value="Rhodanese"/>
    <property type="match status" value="1"/>
</dbReference>
<dbReference type="Proteomes" id="UP000886390">
    <property type="component" value="Unassembled WGS sequence"/>
</dbReference>
<comment type="caution">
    <text evidence="2">The sequence shown here is derived from an EMBL/GenBank/DDBJ whole genome shotgun (WGS) entry which is preliminary data.</text>
</comment>
<protein>
    <submittedName>
        <fullName evidence="2">tRNA 4-thiouridine(8) synthase ThiI</fullName>
    </submittedName>
</protein>
<dbReference type="PROSITE" id="PS50206">
    <property type="entry name" value="RHODANESE_3"/>
    <property type="match status" value="1"/>
</dbReference>
<dbReference type="CDD" id="cd00158">
    <property type="entry name" value="RHOD"/>
    <property type="match status" value="1"/>
</dbReference>
<dbReference type="Gene3D" id="3.40.250.10">
    <property type="entry name" value="Rhodanese-like domain"/>
    <property type="match status" value="1"/>
</dbReference>
<evidence type="ECO:0000313" key="2">
    <source>
        <dbReference type="EMBL" id="HFB54147.1"/>
    </source>
</evidence>
<gene>
    <name evidence="2" type="ORF">ENJ67_05375</name>
</gene>
<organism evidence="2">
    <name type="scientific">Sulfurimonas autotrophica</name>
    <dbReference type="NCBI Taxonomy" id="202747"/>
    <lineage>
        <taxon>Bacteria</taxon>
        <taxon>Pseudomonadati</taxon>
        <taxon>Campylobacterota</taxon>
        <taxon>Epsilonproteobacteria</taxon>
        <taxon>Campylobacterales</taxon>
        <taxon>Sulfurimonadaceae</taxon>
        <taxon>Sulfurimonas</taxon>
    </lineage>
</organism>
<feature type="domain" description="Rhodanese" evidence="1">
    <location>
        <begin position="47"/>
        <end position="124"/>
    </location>
</feature>
<dbReference type="InterPro" id="IPR026340">
    <property type="entry name" value="THII_Thiazole_biosynth_dom"/>
</dbReference>
<dbReference type="NCBIfam" id="TIGR04271">
    <property type="entry name" value="ThiI_C_thiazole"/>
    <property type="match status" value="1"/>
</dbReference>
<dbReference type="AlphaFoldDB" id="A0A7C3C1T4"/>
<dbReference type="InterPro" id="IPR036873">
    <property type="entry name" value="Rhodanese-like_dom_sf"/>
</dbReference>
<feature type="non-terminal residue" evidence="2">
    <location>
        <position position="1"/>
    </location>
</feature>
<dbReference type="InterPro" id="IPR001763">
    <property type="entry name" value="Rhodanese-like_dom"/>
</dbReference>
<dbReference type="EMBL" id="DRNH01000288">
    <property type="protein sequence ID" value="HFB54147.1"/>
    <property type="molecule type" value="Genomic_DNA"/>
</dbReference>
<dbReference type="GO" id="GO:0052837">
    <property type="term" value="P:thiazole biosynthetic process"/>
    <property type="evidence" value="ECO:0007669"/>
    <property type="project" value="InterPro"/>
</dbReference>
<accession>A0A7C3C1T4</accession>